<keyword evidence="5" id="KW-0539">Nucleus</keyword>
<keyword evidence="9" id="KW-1185">Reference proteome</keyword>
<dbReference type="OMA" id="EPTYIAK"/>
<dbReference type="GO" id="GO:0000124">
    <property type="term" value="C:SAGA complex"/>
    <property type="evidence" value="ECO:0000318"/>
    <property type="project" value="GO_Central"/>
</dbReference>
<evidence type="ECO:0000256" key="3">
    <source>
        <dbReference type="ARBA" id="ARBA00023015"/>
    </source>
</evidence>
<reference evidence="8 9" key="2">
    <citation type="journal article" date="2009" name="PLoS ONE">
        <title>An integrated genetic and cytogenetic map of the cucumber genome.</title>
        <authorList>
            <person name="Ren Y."/>
            <person name="Zhang Z."/>
            <person name="Liu J."/>
            <person name="Staub J.E."/>
            <person name="Han Y."/>
            <person name="Cheng Z."/>
            <person name="Li X."/>
            <person name="Lu J."/>
            <person name="Miao H."/>
            <person name="Kang H."/>
            <person name="Xie B."/>
            <person name="Gu X."/>
            <person name="Wang X."/>
            <person name="Du Y."/>
            <person name="Jin W."/>
            <person name="Huang S."/>
        </authorList>
    </citation>
    <scope>NUCLEOTIDE SEQUENCE [LARGE SCALE GENOMIC DNA]</scope>
    <source>
        <strain evidence="9">cv. 9930</strain>
    </source>
</reference>
<dbReference type="CDD" id="cd20394">
    <property type="entry name" value="Tudor_SGF29_rpt2"/>
    <property type="match status" value="1"/>
</dbReference>
<accession>A0A0A0LCH2</accession>
<dbReference type="InterPro" id="IPR047287">
    <property type="entry name" value="Tudor_SGF29_rpt2"/>
</dbReference>
<dbReference type="Gramene" id="KGN59715">
    <property type="protein sequence ID" value="KGN59715"/>
    <property type="gene ID" value="Csa_3G840410"/>
</dbReference>
<evidence type="ECO:0000256" key="2">
    <source>
        <dbReference type="ARBA" id="ARBA00022853"/>
    </source>
</evidence>
<dbReference type="InterPro" id="IPR010750">
    <property type="entry name" value="SGF29_tudor-like_dom"/>
</dbReference>
<sequence length="333" mass="37627">MRNLGLKNKYIQNKFNASSQSSSNSLSSISLSRNFEKRAKIIFSWKGKKRAFNEKPISPFFSFRHSAMSSIDIEGILGSTKELDRLRKEQEVVVLEINKMHKKLLATPKVVEKPGDNSLSKLKHLYTQAKQLSEEEVSISTALLGQLESLLPAGPTGPPRRRIEKQKRMKADSDNARSSPAMRNLEACANMKDEQVAARVTPDGAEKDEWFIVKVIHFDKETKLFEVLDEEPGDEDEGGGQRKYKLPMSAIISFPKRNDPSTLPEFLPGRRVLAVYPGTTALYRATVVNSHRKRKTDDYLLEFDDDEEDGSSTLPQRIVPFHKVVALPEGLRQ</sequence>
<dbReference type="FunFam" id="2.30.30.140:FF:000061">
    <property type="entry name" value="SAGA-associated factor 29 isoform X6"/>
    <property type="match status" value="1"/>
</dbReference>
<evidence type="ECO:0000256" key="5">
    <source>
        <dbReference type="ARBA" id="ARBA00023242"/>
    </source>
</evidence>
<reference evidence="8 9" key="1">
    <citation type="journal article" date="2009" name="Nat. Genet.">
        <title>The genome of the cucumber, Cucumis sativus L.</title>
        <authorList>
            <person name="Huang S."/>
            <person name="Li R."/>
            <person name="Zhang Z."/>
            <person name="Li L."/>
            <person name="Gu X."/>
            <person name="Fan W."/>
            <person name="Lucas W.J."/>
            <person name="Wang X."/>
            <person name="Xie B."/>
            <person name="Ni P."/>
            <person name="Ren Y."/>
            <person name="Zhu H."/>
            <person name="Li J."/>
            <person name="Lin K."/>
            <person name="Jin W."/>
            <person name="Fei Z."/>
            <person name="Li G."/>
            <person name="Staub J."/>
            <person name="Kilian A."/>
            <person name="van der Vossen E.A."/>
            <person name="Wu Y."/>
            <person name="Guo J."/>
            <person name="He J."/>
            <person name="Jia Z."/>
            <person name="Ren Y."/>
            <person name="Tian G."/>
            <person name="Lu Y."/>
            <person name="Ruan J."/>
            <person name="Qian W."/>
            <person name="Wang M."/>
            <person name="Huang Q."/>
            <person name="Li B."/>
            <person name="Xuan Z."/>
            <person name="Cao J."/>
            <person name="Asan"/>
            <person name="Wu Z."/>
            <person name="Zhang J."/>
            <person name="Cai Q."/>
            <person name="Bai Y."/>
            <person name="Zhao B."/>
            <person name="Han Y."/>
            <person name="Li Y."/>
            <person name="Li X."/>
            <person name="Wang S."/>
            <person name="Shi Q."/>
            <person name="Liu S."/>
            <person name="Cho W.K."/>
            <person name="Kim J.Y."/>
            <person name="Xu Y."/>
            <person name="Heller-Uszynska K."/>
            <person name="Miao H."/>
            <person name="Cheng Z."/>
            <person name="Zhang S."/>
            <person name="Wu J."/>
            <person name="Yang Y."/>
            <person name="Kang H."/>
            <person name="Li M."/>
            <person name="Liang H."/>
            <person name="Ren X."/>
            <person name="Shi Z."/>
            <person name="Wen M."/>
            <person name="Jian M."/>
            <person name="Yang H."/>
            <person name="Zhang G."/>
            <person name="Yang Z."/>
            <person name="Chen R."/>
            <person name="Liu S."/>
            <person name="Li J."/>
            <person name="Ma L."/>
            <person name="Liu H."/>
            <person name="Zhou Y."/>
            <person name="Zhao J."/>
            <person name="Fang X."/>
            <person name="Li G."/>
            <person name="Fang L."/>
            <person name="Li Y."/>
            <person name="Liu D."/>
            <person name="Zheng H."/>
            <person name="Zhang Y."/>
            <person name="Qin N."/>
            <person name="Li Z."/>
            <person name="Yang G."/>
            <person name="Yang S."/>
            <person name="Bolund L."/>
            <person name="Kristiansen K."/>
            <person name="Zheng H."/>
            <person name="Li S."/>
            <person name="Zhang X."/>
            <person name="Yang H."/>
            <person name="Wang J."/>
            <person name="Sun R."/>
            <person name="Zhang B."/>
            <person name="Jiang S."/>
            <person name="Wang J."/>
            <person name="Du Y."/>
            <person name="Li S."/>
        </authorList>
    </citation>
    <scope>NUCLEOTIDE SEQUENCE [LARGE SCALE GENOMIC DNA]</scope>
    <source>
        <strain evidence="9">cv. 9930</strain>
    </source>
</reference>
<dbReference type="GO" id="GO:0009651">
    <property type="term" value="P:response to salt stress"/>
    <property type="evidence" value="ECO:0007669"/>
    <property type="project" value="UniProtKB-ARBA"/>
</dbReference>
<evidence type="ECO:0000259" key="7">
    <source>
        <dbReference type="PROSITE" id="PS51518"/>
    </source>
</evidence>
<dbReference type="PANTHER" id="PTHR21539">
    <property type="entry name" value="SAGA-ASSOCIATED FACTOR 29"/>
    <property type="match status" value="1"/>
</dbReference>
<dbReference type="eggNOG" id="KOG3038">
    <property type="taxonomic scope" value="Eukaryota"/>
</dbReference>
<dbReference type="CDD" id="cd20393">
    <property type="entry name" value="Tudor_SGF29_rpt1"/>
    <property type="match status" value="1"/>
</dbReference>
<comment type="subcellular location">
    <subcellularLocation>
        <location evidence="1">Nucleus</location>
    </subcellularLocation>
</comment>
<reference evidence="8 9" key="4">
    <citation type="journal article" date="2011" name="BMC Genomics">
        <title>RNA-Seq improves annotation of protein-coding genes in the cucumber genome.</title>
        <authorList>
            <person name="Li Z."/>
            <person name="Zhang Z."/>
            <person name="Yan P."/>
            <person name="Huang S."/>
            <person name="Fei Z."/>
            <person name="Lin K."/>
        </authorList>
    </citation>
    <scope>NUCLEOTIDE SEQUENCE [LARGE SCALE GENOMIC DNA]</scope>
    <source>
        <strain evidence="9">cv. 9930</strain>
    </source>
</reference>
<protein>
    <recommendedName>
        <fullName evidence="7">SGF29 C-terminal domain-containing protein</fullName>
    </recommendedName>
</protein>
<organism evidence="8 9">
    <name type="scientific">Cucumis sativus</name>
    <name type="common">Cucumber</name>
    <dbReference type="NCBI Taxonomy" id="3659"/>
    <lineage>
        <taxon>Eukaryota</taxon>
        <taxon>Viridiplantae</taxon>
        <taxon>Streptophyta</taxon>
        <taxon>Embryophyta</taxon>
        <taxon>Tracheophyta</taxon>
        <taxon>Spermatophyta</taxon>
        <taxon>Magnoliopsida</taxon>
        <taxon>eudicotyledons</taxon>
        <taxon>Gunneridae</taxon>
        <taxon>Pentapetalae</taxon>
        <taxon>rosids</taxon>
        <taxon>fabids</taxon>
        <taxon>Cucurbitales</taxon>
        <taxon>Cucurbitaceae</taxon>
        <taxon>Benincaseae</taxon>
        <taxon>Cucumis</taxon>
    </lineage>
</organism>
<evidence type="ECO:0000313" key="8">
    <source>
        <dbReference type="EMBL" id="KGN59715.1"/>
    </source>
</evidence>
<evidence type="ECO:0000256" key="1">
    <source>
        <dbReference type="ARBA" id="ARBA00004123"/>
    </source>
</evidence>
<feature type="region of interest" description="Disordered" evidence="6">
    <location>
        <begin position="150"/>
        <end position="180"/>
    </location>
</feature>
<name>A0A0A0LCH2_CUCSA</name>
<feature type="domain" description="SGF29 C-terminal" evidence="7">
    <location>
        <begin position="186"/>
        <end position="333"/>
    </location>
</feature>
<proteinExistence type="predicted"/>
<dbReference type="GO" id="GO:0006325">
    <property type="term" value="P:chromatin organization"/>
    <property type="evidence" value="ECO:0007669"/>
    <property type="project" value="UniProtKB-KW"/>
</dbReference>
<evidence type="ECO:0000256" key="6">
    <source>
        <dbReference type="SAM" id="MobiDB-lite"/>
    </source>
</evidence>
<dbReference type="GO" id="GO:0005634">
    <property type="term" value="C:nucleus"/>
    <property type="evidence" value="ECO:0007669"/>
    <property type="project" value="UniProtKB-SubCell"/>
</dbReference>
<dbReference type="STRING" id="3659.A0A0A0LCH2"/>
<reference evidence="8 9" key="3">
    <citation type="journal article" date="2010" name="BMC Genomics">
        <title>Transcriptome sequencing and comparative analysis of cucumber flowers with different sex types.</title>
        <authorList>
            <person name="Guo S."/>
            <person name="Zheng Y."/>
            <person name="Joung J.G."/>
            <person name="Liu S."/>
            <person name="Zhang Z."/>
            <person name="Crasta O.R."/>
            <person name="Sobral B.W."/>
            <person name="Xu Y."/>
            <person name="Huang S."/>
            <person name="Fei Z."/>
        </authorList>
    </citation>
    <scope>NUCLEOTIDE SEQUENCE [LARGE SCALE GENOMIC DNA]</scope>
    <source>
        <strain evidence="9">cv. 9930</strain>
    </source>
</reference>
<gene>
    <name evidence="8" type="ORF">Csa_3G840410</name>
</gene>
<dbReference type="InterPro" id="IPR037802">
    <property type="entry name" value="SGF29"/>
</dbReference>
<dbReference type="Proteomes" id="UP000029981">
    <property type="component" value="Chromosome 3"/>
</dbReference>
<dbReference type="FunFam" id="2.30.30.140:FF:000052">
    <property type="entry name" value="SAGA-associated factor 29 isoform X6"/>
    <property type="match status" value="1"/>
</dbReference>
<feature type="compositionally biased region" description="Basic residues" evidence="6">
    <location>
        <begin position="159"/>
        <end position="168"/>
    </location>
</feature>
<dbReference type="PROSITE" id="PS51518">
    <property type="entry name" value="SGF29_C"/>
    <property type="match status" value="1"/>
</dbReference>
<dbReference type="PANTHER" id="PTHR21539:SF0">
    <property type="entry name" value="SAGA-ASSOCIATED FACTOR 29"/>
    <property type="match status" value="1"/>
</dbReference>
<keyword evidence="4" id="KW-0804">Transcription</keyword>
<dbReference type="EMBL" id="CM002924">
    <property type="protein sequence ID" value="KGN59715.1"/>
    <property type="molecule type" value="Genomic_DNA"/>
</dbReference>
<dbReference type="InterPro" id="IPR047288">
    <property type="entry name" value="Tudor_SGF29_rpt1"/>
</dbReference>
<dbReference type="Gene3D" id="2.30.30.140">
    <property type="match status" value="2"/>
</dbReference>
<keyword evidence="3" id="KW-0805">Transcription regulation</keyword>
<dbReference type="AlphaFoldDB" id="A0A0A0LCH2"/>
<evidence type="ECO:0000313" key="9">
    <source>
        <dbReference type="Proteomes" id="UP000029981"/>
    </source>
</evidence>
<keyword evidence="2" id="KW-0156">Chromatin regulator</keyword>
<dbReference type="Pfam" id="PF07039">
    <property type="entry name" value="SGF29_Tudor"/>
    <property type="match status" value="1"/>
</dbReference>
<evidence type="ECO:0000256" key="4">
    <source>
        <dbReference type="ARBA" id="ARBA00023163"/>
    </source>
</evidence>